<dbReference type="InterPro" id="IPR014729">
    <property type="entry name" value="Rossmann-like_a/b/a_fold"/>
</dbReference>
<dbReference type="NCBIfam" id="TIGR02433">
    <property type="entry name" value="lysidine_TilS_C"/>
    <property type="match status" value="1"/>
</dbReference>
<dbReference type="InterPro" id="IPR011063">
    <property type="entry name" value="TilS/TtcA_N"/>
</dbReference>
<keyword evidence="4 8" id="KW-0819">tRNA processing</keyword>
<dbReference type="Gene3D" id="3.40.50.620">
    <property type="entry name" value="HUPs"/>
    <property type="match status" value="1"/>
</dbReference>
<keyword evidence="3 8" id="KW-0436">Ligase</keyword>
<feature type="domain" description="Lysidine-tRNA(Ile) synthetase C-terminal" evidence="9">
    <location>
        <begin position="388"/>
        <end position="461"/>
    </location>
</feature>
<evidence type="ECO:0000256" key="1">
    <source>
        <dbReference type="ARBA" id="ARBA00004496"/>
    </source>
</evidence>
<comment type="function">
    <text evidence="8">Ligates lysine onto the cytidine present at position 34 of the AUA codon-specific tRNA(Ile) that contains the anticodon CAU, in an ATP-dependent manner. Cytidine is converted to lysidine, thus changing the amino acid specificity of the tRNA from methionine to isoleucine.</text>
</comment>
<dbReference type="GO" id="GO:0032267">
    <property type="term" value="F:tRNA(Ile)-lysidine synthase activity"/>
    <property type="evidence" value="ECO:0007669"/>
    <property type="project" value="UniProtKB-EC"/>
</dbReference>
<dbReference type="KEGG" id="pmar:B0X71_00295"/>
<dbReference type="RefSeq" id="WP_077587599.1">
    <property type="nucleotide sequence ID" value="NZ_CP019640.1"/>
</dbReference>
<evidence type="ECO:0000256" key="4">
    <source>
        <dbReference type="ARBA" id="ARBA00022694"/>
    </source>
</evidence>
<keyword evidence="6 8" id="KW-0067">ATP-binding</keyword>
<dbReference type="Pfam" id="PF11734">
    <property type="entry name" value="TilS_C"/>
    <property type="match status" value="1"/>
</dbReference>
<dbReference type="CDD" id="cd01992">
    <property type="entry name" value="TilS_N"/>
    <property type="match status" value="1"/>
</dbReference>
<dbReference type="InterPro" id="IPR012094">
    <property type="entry name" value="tRNA_Ile_lys_synt"/>
</dbReference>
<keyword evidence="2 8" id="KW-0963">Cytoplasm</keyword>
<name>A0A1Q2KU37_9BACL</name>
<dbReference type="EC" id="6.3.4.19" evidence="8"/>
<comment type="catalytic activity">
    <reaction evidence="7 8">
        <text>cytidine(34) in tRNA(Ile2) + L-lysine + ATP = lysidine(34) in tRNA(Ile2) + AMP + diphosphate + H(+)</text>
        <dbReference type="Rhea" id="RHEA:43744"/>
        <dbReference type="Rhea" id="RHEA-COMP:10625"/>
        <dbReference type="Rhea" id="RHEA-COMP:10670"/>
        <dbReference type="ChEBI" id="CHEBI:15378"/>
        <dbReference type="ChEBI" id="CHEBI:30616"/>
        <dbReference type="ChEBI" id="CHEBI:32551"/>
        <dbReference type="ChEBI" id="CHEBI:33019"/>
        <dbReference type="ChEBI" id="CHEBI:82748"/>
        <dbReference type="ChEBI" id="CHEBI:83665"/>
        <dbReference type="ChEBI" id="CHEBI:456215"/>
        <dbReference type="EC" id="6.3.4.19"/>
    </reaction>
</comment>
<dbReference type="GO" id="GO:0005524">
    <property type="term" value="F:ATP binding"/>
    <property type="evidence" value="ECO:0007669"/>
    <property type="project" value="UniProtKB-UniRule"/>
</dbReference>
<evidence type="ECO:0000256" key="7">
    <source>
        <dbReference type="ARBA" id="ARBA00048539"/>
    </source>
</evidence>
<organism evidence="10 11">
    <name type="scientific">Planococcus lenghuensis</name>
    <dbReference type="NCBI Taxonomy" id="2213202"/>
    <lineage>
        <taxon>Bacteria</taxon>
        <taxon>Bacillati</taxon>
        <taxon>Bacillota</taxon>
        <taxon>Bacilli</taxon>
        <taxon>Bacillales</taxon>
        <taxon>Caryophanaceae</taxon>
        <taxon>Planococcus</taxon>
    </lineage>
</organism>
<dbReference type="PANTHER" id="PTHR43033:SF1">
    <property type="entry name" value="TRNA(ILE)-LYSIDINE SYNTHASE-RELATED"/>
    <property type="match status" value="1"/>
</dbReference>
<evidence type="ECO:0000256" key="2">
    <source>
        <dbReference type="ARBA" id="ARBA00022490"/>
    </source>
</evidence>
<evidence type="ECO:0000313" key="10">
    <source>
        <dbReference type="EMBL" id="AQQ51725.1"/>
    </source>
</evidence>
<accession>A0A1Q2KU37</accession>
<dbReference type="NCBIfam" id="TIGR02432">
    <property type="entry name" value="lysidine_TilS_N"/>
    <property type="match status" value="1"/>
</dbReference>
<keyword evidence="11" id="KW-1185">Reference proteome</keyword>
<evidence type="ECO:0000256" key="5">
    <source>
        <dbReference type="ARBA" id="ARBA00022741"/>
    </source>
</evidence>
<dbReference type="InterPro" id="IPR012796">
    <property type="entry name" value="Lysidine-tRNA-synth_C"/>
</dbReference>
<dbReference type="GO" id="GO:0005737">
    <property type="term" value="C:cytoplasm"/>
    <property type="evidence" value="ECO:0007669"/>
    <property type="project" value="UniProtKB-SubCell"/>
</dbReference>
<dbReference type="SUPFAM" id="SSF82829">
    <property type="entry name" value="MesJ substrate recognition domain-like"/>
    <property type="match status" value="1"/>
</dbReference>
<dbReference type="InterPro" id="IPR012795">
    <property type="entry name" value="tRNA_Ile_lys_synt_N"/>
</dbReference>
<evidence type="ECO:0000256" key="6">
    <source>
        <dbReference type="ARBA" id="ARBA00022840"/>
    </source>
</evidence>
<evidence type="ECO:0000256" key="3">
    <source>
        <dbReference type="ARBA" id="ARBA00022598"/>
    </source>
</evidence>
<protein>
    <recommendedName>
        <fullName evidence="8">tRNA(Ile)-lysidine synthase</fullName>
        <ecNumber evidence="8">6.3.4.19</ecNumber>
    </recommendedName>
    <alternativeName>
        <fullName evidence="8">tRNA(Ile)-2-lysyl-cytidine synthase</fullName>
    </alternativeName>
    <alternativeName>
        <fullName evidence="8">tRNA(Ile)-lysidine synthetase</fullName>
    </alternativeName>
</protein>
<evidence type="ECO:0000256" key="8">
    <source>
        <dbReference type="HAMAP-Rule" id="MF_01161"/>
    </source>
</evidence>
<dbReference type="SMART" id="SM00977">
    <property type="entry name" value="TilS_C"/>
    <property type="match status" value="1"/>
</dbReference>
<feature type="binding site" evidence="8">
    <location>
        <begin position="29"/>
        <end position="34"/>
    </location>
    <ligand>
        <name>ATP</name>
        <dbReference type="ChEBI" id="CHEBI:30616"/>
    </ligand>
</feature>
<dbReference type="Pfam" id="PF01171">
    <property type="entry name" value="ATP_bind_3"/>
    <property type="match status" value="1"/>
</dbReference>
<dbReference type="SUPFAM" id="SSF52402">
    <property type="entry name" value="Adenine nucleotide alpha hydrolases-like"/>
    <property type="match status" value="1"/>
</dbReference>
<reference evidence="10 11" key="1">
    <citation type="submission" date="2017-02" db="EMBL/GenBank/DDBJ databases">
        <title>The complete genomic sequence of a novel cold adapted crude oil-degrading bacterium Planococcus qaidamina Y42.</title>
        <authorList>
            <person name="Yang R."/>
        </authorList>
    </citation>
    <scope>NUCLEOTIDE SEQUENCE [LARGE SCALE GENOMIC DNA]</scope>
    <source>
        <strain evidence="10 11">Y42</strain>
    </source>
</reference>
<dbReference type="HAMAP" id="MF_01161">
    <property type="entry name" value="tRNA_Ile_lys_synt"/>
    <property type="match status" value="1"/>
</dbReference>
<dbReference type="PANTHER" id="PTHR43033">
    <property type="entry name" value="TRNA(ILE)-LYSIDINE SYNTHASE-RELATED"/>
    <property type="match status" value="1"/>
</dbReference>
<sequence>MRGFPQQVLAFIKKKRLLRAGDRVCVACSGGADSIALLHVLKQHEQTLDIQLSAVHVDHMLRGEESAADRLFVEEVCRKWGVPCYSTAIPVPDLLKAEGGNRQAVSRKVRYQYFTEVMKRERIQKLATAHHADDQLESLLMTGLRGTLQTGSFGIPVSRPIEGGQLVRPFLTVSRLAIENYVAASDLAFRQDPSNFSAAYTRNRLRLQVIPLLKEENPEAAVQAALLAESVQQDQQYLEEAAGQRLAELVSKSKSGNHIEMSAQAFRQCPAALQKRMLPLLLSYLYPKKHVNLTVQLAEQMQEILRCSSGTVFLHLPHDLLMIREYDDVRFLSADRAEQASDDREIIIGSDWSEPVAGYRFKVVSAAEKAEMGDVAIWYFSPEERLPLIIRKRKNGDRIQLAGMDRPKKVARLMIDEKVPLVLRENWPLIVTKEDEVLLIPGFRASKHLTESPAHGDWLLITQPVTGQAEK</sequence>
<evidence type="ECO:0000313" key="11">
    <source>
        <dbReference type="Proteomes" id="UP000188184"/>
    </source>
</evidence>
<dbReference type="Gene3D" id="3.30.465.60">
    <property type="match status" value="1"/>
</dbReference>
<dbReference type="EMBL" id="CP019640">
    <property type="protein sequence ID" value="AQQ51725.1"/>
    <property type="molecule type" value="Genomic_DNA"/>
</dbReference>
<comment type="domain">
    <text evidence="8">The N-terminal region contains the highly conserved SGGXDS motif, predicted to be a P-loop motif involved in ATP binding.</text>
</comment>
<evidence type="ECO:0000259" key="9">
    <source>
        <dbReference type="SMART" id="SM00977"/>
    </source>
</evidence>
<dbReference type="SUPFAM" id="SSF56037">
    <property type="entry name" value="PheT/TilS domain"/>
    <property type="match status" value="1"/>
</dbReference>
<dbReference type="OrthoDB" id="9807403at2"/>
<dbReference type="GO" id="GO:0006400">
    <property type="term" value="P:tRNA modification"/>
    <property type="evidence" value="ECO:0007669"/>
    <property type="project" value="UniProtKB-UniRule"/>
</dbReference>
<proteinExistence type="inferred from homology"/>
<comment type="subcellular location">
    <subcellularLocation>
        <location evidence="1 8">Cytoplasm</location>
    </subcellularLocation>
</comment>
<dbReference type="AlphaFoldDB" id="A0A1Q2KU37"/>
<keyword evidence="5 8" id="KW-0547">Nucleotide-binding</keyword>
<gene>
    <name evidence="8" type="primary">tilS</name>
    <name evidence="10" type="ORF">B0X71_00295</name>
</gene>
<dbReference type="Proteomes" id="UP000188184">
    <property type="component" value="Chromosome"/>
</dbReference>
<comment type="similarity">
    <text evidence="8">Belongs to the tRNA(Ile)-lysidine synthase family.</text>
</comment>